<proteinExistence type="inferred from homology"/>
<accession>A0A3N4LC80</accession>
<evidence type="ECO:0000256" key="4">
    <source>
        <dbReference type="ARBA" id="ARBA00022664"/>
    </source>
</evidence>
<dbReference type="InterPro" id="IPR018517">
    <property type="entry name" value="tRNA_hU_synthase_CS"/>
</dbReference>
<comment type="catalytic activity">
    <reaction evidence="14">
        <text>a 5,6-dihydrouridine in mRNA + NAD(+) = a uridine in mRNA + NADH + H(+)</text>
        <dbReference type="Rhea" id="RHEA:69851"/>
        <dbReference type="Rhea" id="RHEA-COMP:14658"/>
        <dbReference type="Rhea" id="RHEA-COMP:17789"/>
        <dbReference type="ChEBI" id="CHEBI:15378"/>
        <dbReference type="ChEBI" id="CHEBI:57540"/>
        <dbReference type="ChEBI" id="CHEBI:57945"/>
        <dbReference type="ChEBI" id="CHEBI:65315"/>
        <dbReference type="ChEBI" id="CHEBI:74443"/>
    </reaction>
    <physiologicalReaction direction="right-to-left" evidence="14">
        <dbReference type="Rhea" id="RHEA:69853"/>
    </physiologicalReaction>
</comment>
<comment type="catalytic activity">
    <reaction evidence="15">
        <text>5,6-dihydrouridine(16) in tRNA + NAD(+) = uridine(16) in tRNA + NADH + H(+)</text>
        <dbReference type="Rhea" id="RHEA:53380"/>
        <dbReference type="Rhea" id="RHEA-COMP:13543"/>
        <dbReference type="Rhea" id="RHEA-COMP:13544"/>
        <dbReference type="ChEBI" id="CHEBI:15378"/>
        <dbReference type="ChEBI" id="CHEBI:57540"/>
        <dbReference type="ChEBI" id="CHEBI:57945"/>
        <dbReference type="ChEBI" id="CHEBI:65315"/>
        <dbReference type="ChEBI" id="CHEBI:74443"/>
        <dbReference type="EC" id="1.3.1.88"/>
    </reaction>
    <physiologicalReaction direction="right-to-left" evidence="15">
        <dbReference type="Rhea" id="RHEA:53382"/>
    </physiologicalReaction>
</comment>
<comment type="catalytic activity">
    <reaction evidence="12">
        <text>5,6-dihydrouridine(17) in tRNA + NAD(+) = uridine(17) in tRNA + NADH + H(+)</text>
        <dbReference type="Rhea" id="RHEA:53372"/>
        <dbReference type="Rhea" id="RHEA-COMP:13541"/>
        <dbReference type="Rhea" id="RHEA-COMP:13542"/>
        <dbReference type="ChEBI" id="CHEBI:15378"/>
        <dbReference type="ChEBI" id="CHEBI:57540"/>
        <dbReference type="ChEBI" id="CHEBI:57945"/>
        <dbReference type="ChEBI" id="CHEBI:65315"/>
        <dbReference type="ChEBI" id="CHEBI:74443"/>
        <dbReference type="EC" id="1.3.1.88"/>
    </reaction>
    <physiologicalReaction direction="right-to-left" evidence="12">
        <dbReference type="Rhea" id="RHEA:53374"/>
    </physiologicalReaction>
</comment>
<dbReference type="EMBL" id="ML121571">
    <property type="protein sequence ID" value="RPB20493.1"/>
    <property type="molecule type" value="Genomic_DNA"/>
</dbReference>
<evidence type="ECO:0000256" key="5">
    <source>
        <dbReference type="ARBA" id="ARBA00022694"/>
    </source>
</evidence>
<reference evidence="20 21" key="1">
    <citation type="journal article" date="2018" name="Nat. Ecol. Evol.">
        <title>Pezizomycetes genomes reveal the molecular basis of ectomycorrhizal truffle lifestyle.</title>
        <authorList>
            <person name="Murat C."/>
            <person name="Payen T."/>
            <person name="Noel B."/>
            <person name="Kuo A."/>
            <person name="Morin E."/>
            <person name="Chen J."/>
            <person name="Kohler A."/>
            <person name="Krizsan K."/>
            <person name="Balestrini R."/>
            <person name="Da Silva C."/>
            <person name="Montanini B."/>
            <person name="Hainaut M."/>
            <person name="Levati E."/>
            <person name="Barry K.W."/>
            <person name="Belfiori B."/>
            <person name="Cichocki N."/>
            <person name="Clum A."/>
            <person name="Dockter R.B."/>
            <person name="Fauchery L."/>
            <person name="Guy J."/>
            <person name="Iotti M."/>
            <person name="Le Tacon F."/>
            <person name="Lindquist E.A."/>
            <person name="Lipzen A."/>
            <person name="Malagnac F."/>
            <person name="Mello A."/>
            <person name="Molinier V."/>
            <person name="Miyauchi S."/>
            <person name="Poulain J."/>
            <person name="Riccioni C."/>
            <person name="Rubini A."/>
            <person name="Sitrit Y."/>
            <person name="Splivallo R."/>
            <person name="Traeger S."/>
            <person name="Wang M."/>
            <person name="Zifcakova L."/>
            <person name="Wipf D."/>
            <person name="Zambonelli A."/>
            <person name="Paolocci F."/>
            <person name="Nowrousian M."/>
            <person name="Ottonello S."/>
            <person name="Baldrian P."/>
            <person name="Spatafora J.W."/>
            <person name="Henrissat B."/>
            <person name="Nagy L.G."/>
            <person name="Aury J.M."/>
            <person name="Wincker P."/>
            <person name="Grigoriev I.V."/>
            <person name="Bonfante P."/>
            <person name="Martin F.M."/>
        </authorList>
    </citation>
    <scope>NUCLEOTIDE SEQUENCE [LARGE SCALE GENOMIC DNA]</scope>
    <source>
        <strain evidence="20 21">ATCC MYA-4762</strain>
    </source>
</reference>
<feature type="compositionally biased region" description="Pro residues" evidence="18">
    <location>
        <begin position="71"/>
        <end position="80"/>
    </location>
</feature>
<evidence type="ECO:0000256" key="9">
    <source>
        <dbReference type="ARBA" id="ARBA00038313"/>
    </source>
</evidence>
<evidence type="ECO:0000256" key="1">
    <source>
        <dbReference type="ARBA" id="ARBA00001917"/>
    </source>
</evidence>
<dbReference type="PANTHER" id="PTHR11082:SF5">
    <property type="entry name" value="TRNA-DIHYDROURIDINE(16_17) SYNTHASE [NAD(P)(+)]-LIKE"/>
    <property type="match status" value="1"/>
</dbReference>
<protein>
    <recommendedName>
        <fullName evidence="10">tRNA-dihydrouridine(16/17) synthase [NAD(P)(+)]</fullName>
        <ecNumber evidence="10">1.3.1.88</ecNumber>
    </recommendedName>
</protein>
<evidence type="ECO:0000313" key="21">
    <source>
        <dbReference type="Proteomes" id="UP000267821"/>
    </source>
</evidence>
<comment type="function">
    <text evidence="11">Catalyzes the synthesis of dihydrouridine, a modified base found in the D-loop of most tRNAs. Specifically modifies U47 in cytoplasmic tRNAs. Catalyzes the synthesis of dihydrouridine in some mRNAs, thereby affecting their translation.</text>
</comment>
<feature type="region of interest" description="Disordered" evidence="18">
    <location>
        <begin position="1"/>
        <end position="32"/>
    </location>
</feature>
<evidence type="ECO:0000256" key="8">
    <source>
        <dbReference type="ARBA" id="ARBA00023027"/>
    </source>
</evidence>
<dbReference type="Proteomes" id="UP000267821">
    <property type="component" value="Unassembled WGS sequence"/>
</dbReference>
<comment type="catalytic activity">
    <reaction evidence="17">
        <text>5,6-dihydrouridine(17) in tRNA + NADP(+) = uridine(17) in tRNA + NADPH + H(+)</text>
        <dbReference type="Rhea" id="RHEA:53368"/>
        <dbReference type="Rhea" id="RHEA-COMP:13541"/>
        <dbReference type="Rhea" id="RHEA-COMP:13542"/>
        <dbReference type="ChEBI" id="CHEBI:15378"/>
        <dbReference type="ChEBI" id="CHEBI:57783"/>
        <dbReference type="ChEBI" id="CHEBI:58349"/>
        <dbReference type="ChEBI" id="CHEBI:65315"/>
        <dbReference type="ChEBI" id="CHEBI:74443"/>
        <dbReference type="EC" id="1.3.1.88"/>
    </reaction>
    <physiologicalReaction direction="right-to-left" evidence="17">
        <dbReference type="Rhea" id="RHEA:53370"/>
    </physiologicalReaction>
</comment>
<evidence type="ECO:0000256" key="18">
    <source>
        <dbReference type="SAM" id="MobiDB-lite"/>
    </source>
</evidence>
<evidence type="ECO:0000256" key="12">
    <source>
        <dbReference type="ARBA" id="ARBA00047287"/>
    </source>
</evidence>
<dbReference type="AlphaFoldDB" id="A0A3N4LC80"/>
<dbReference type="SUPFAM" id="SSF51395">
    <property type="entry name" value="FMN-linked oxidoreductases"/>
    <property type="match status" value="1"/>
</dbReference>
<evidence type="ECO:0000256" key="17">
    <source>
        <dbReference type="ARBA" id="ARBA00049467"/>
    </source>
</evidence>
<sequence length="559" mass="61368">MALEPATDNDNDTDTRTLTTTTIPPPNPHPTRLHGRAFYTSLGAPKHILAPMVEHSHLAWRLLVSRHSPKPSMPPSPRPTDPSASPTDPPILSYTPMLHSRLYHSTPSYPHQNFPAAHNTLDGHPQHDRPLLAQFCANDPAAFLASAELISPYVDGVDLNLGCPQGIARKGRYGSFLQDEWPLINSLIGKLHSSRSLSVPVTAKIRIFPDPKKTLAYAKMVLSSGASILAVHGRTREQKGHNTGLADWEAIRHLRENLPPDTVIFANGNILYPGDAQRCLAATGADAVLSAEGCLYNPTGIFLSPDHHPPEHLFPRMDIIAREYLTILRTKILPYTDKGDPVSVKAPVVEPNLTNVKSHLFKLLHALLPRFPDIRARLATSRPVHPRNDAGVDPLRDFEEVVRDVEKVVRDELERNPEEKVVADAAPVQGSVIDGGTGLVKVGEWNCNPGGWVGPKRRRGRAKEEKETGDEGGEEEAEEKEIFGWDIPFYRCQPNFRPLPEEAVKRGAMSASALGKGPSGGAPAADMEMEMAIIERVGRTRKDPQKIDGAVVKRAKVTE</sequence>
<dbReference type="EC" id="1.3.1.88" evidence="10"/>
<keyword evidence="2" id="KW-0285">Flavoprotein</keyword>
<keyword evidence="4" id="KW-0507">mRNA processing</keyword>
<dbReference type="PANTHER" id="PTHR11082">
    <property type="entry name" value="TRNA-DIHYDROURIDINE SYNTHASE"/>
    <property type="match status" value="1"/>
</dbReference>
<organism evidence="20 21">
    <name type="scientific">Terfezia boudieri ATCC MYA-4762</name>
    <dbReference type="NCBI Taxonomy" id="1051890"/>
    <lineage>
        <taxon>Eukaryota</taxon>
        <taxon>Fungi</taxon>
        <taxon>Dikarya</taxon>
        <taxon>Ascomycota</taxon>
        <taxon>Pezizomycotina</taxon>
        <taxon>Pezizomycetes</taxon>
        <taxon>Pezizales</taxon>
        <taxon>Pezizaceae</taxon>
        <taxon>Terfezia</taxon>
    </lineage>
</organism>
<comment type="similarity">
    <text evidence="9">Belongs to the Dus family. Dus1 subfamily.</text>
</comment>
<dbReference type="STRING" id="1051890.A0A3N4LC80"/>
<dbReference type="FunCoup" id="A0A3N4LC80">
    <property type="interactions" value="681"/>
</dbReference>
<evidence type="ECO:0000256" key="3">
    <source>
        <dbReference type="ARBA" id="ARBA00022643"/>
    </source>
</evidence>
<keyword evidence="5" id="KW-0819">tRNA processing</keyword>
<evidence type="ECO:0000256" key="14">
    <source>
        <dbReference type="ARBA" id="ARBA00048342"/>
    </source>
</evidence>
<evidence type="ECO:0000259" key="19">
    <source>
        <dbReference type="Pfam" id="PF01207"/>
    </source>
</evidence>
<dbReference type="PROSITE" id="PS01136">
    <property type="entry name" value="UPF0034"/>
    <property type="match status" value="1"/>
</dbReference>
<dbReference type="InParanoid" id="A0A3N4LC80"/>
<gene>
    <name evidence="20" type="ORF">L211DRAFT_841710</name>
</gene>
<comment type="catalytic activity">
    <reaction evidence="16">
        <text>a 5,6-dihydrouridine in mRNA + NADP(+) = a uridine in mRNA + NADPH + H(+)</text>
        <dbReference type="Rhea" id="RHEA:69855"/>
        <dbReference type="Rhea" id="RHEA-COMP:14658"/>
        <dbReference type="Rhea" id="RHEA-COMP:17789"/>
        <dbReference type="ChEBI" id="CHEBI:15378"/>
        <dbReference type="ChEBI" id="CHEBI:57783"/>
        <dbReference type="ChEBI" id="CHEBI:58349"/>
        <dbReference type="ChEBI" id="CHEBI:65315"/>
        <dbReference type="ChEBI" id="CHEBI:74443"/>
    </reaction>
    <physiologicalReaction direction="right-to-left" evidence="16">
        <dbReference type="Rhea" id="RHEA:69857"/>
    </physiologicalReaction>
</comment>
<evidence type="ECO:0000313" key="20">
    <source>
        <dbReference type="EMBL" id="RPB20493.1"/>
    </source>
</evidence>
<evidence type="ECO:0000256" key="11">
    <source>
        <dbReference type="ARBA" id="ARBA00045934"/>
    </source>
</evidence>
<evidence type="ECO:0000256" key="15">
    <source>
        <dbReference type="ARBA" id="ARBA00048934"/>
    </source>
</evidence>
<name>A0A3N4LC80_9PEZI</name>
<dbReference type="OrthoDB" id="272303at2759"/>
<evidence type="ECO:0000256" key="7">
    <source>
        <dbReference type="ARBA" id="ARBA00023002"/>
    </source>
</evidence>
<keyword evidence="7" id="KW-0560">Oxidoreductase</keyword>
<feature type="region of interest" description="Disordered" evidence="18">
    <location>
        <begin position="455"/>
        <end position="479"/>
    </location>
</feature>
<evidence type="ECO:0000256" key="2">
    <source>
        <dbReference type="ARBA" id="ARBA00022630"/>
    </source>
</evidence>
<dbReference type="Gene3D" id="3.20.20.70">
    <property type="entry name" value="Aldolase class I"/>
    <property type="match status" value="1"/>
</dbReference>
<dbReference type="Pfam" id="PF01207">
    <property type="entry name" value="Dus"/>
    <property type="match status" value="1"/>
</dbReference>
<dbReference type="GO" id="GO:0050660">
    <property type="term" value="F:flavin adenine dinucleotide binding"/>
    <property type="evidence" value="ECO:0007669"/>
    <property type="project" value="InterPro"/>
</dbReference>
<dbReference type="GO" id="GO:0006397">
    <property type="term" value="P:mRNA processing"/>
    <property type="evidence" value="ECO:0007669"/>
    <property type="project" value="UniProtKB-KW"/>
</dbReference>
<comment type="catalytic activity">
    <reaction evidence="13">
        <text>5,6-dihydrouridine(16) in tRNA + NADP(+) = uridine(16) in tRNA + NADPH + H(+)</text>
        <dbReference type="Rhea" id="RHEA:53376"/>
        <dbReference type="Rhea" id="RHEA-COMP:13543"/>
        <dbReference type="Rhea" id="RHEA-COMP:13544"/>
        <dbReference type="ChEBI" id="CHEBI:15378"/>
        <dbReference type="ChEBI" id="CHEBI:57783"/>
        <dbReference type="ChEBI" id="CHEBI:58349"/>
        <dbReference type="ChEBI" id="CHEBI:65315"/>
        <dbReference type="ChEBI" id="CHEBI:74443"/>
        <dbReference type="EC" id="1.3.1.88"/>
    </reaction>
    <physiologicalReaction direction="right-to-left" evidence="13">
        <dbReference type="Rhea" id="RHEA:53378"/>
    </physiologicalReaction>
</comment>
<feature type="compositionally biased region" description="Acidic residues" evidence="18">
    <location>
        <begin position="467"/>
        <end position="479"/>
    </location>
</feature>
<feature type="domain" description="DUS-like FMN-binding" evidence="19">
    <location>
        <begin position="48"/>
        <end position="332"/>
    </location>
</feature>
<dbReference type="InterPro" id="IPR035587">
    <property type="entry name" value="DUS-like_FMN-bd"/>
</dbReference>
<keyword evidence="6" id="KW-0521">NADP</keyword>
<evidence type="ECO:0000256" key="13">
    <source>
        <dbReference type="ARBA" id="ARBA00047652"/>
    </source>
</evidence>
<keyword evidence="8" id="KW-0520">NAD</keyword>
<dbReference type="GO" id="GO:0017150">
    <property type="term" value="F:tRNA dihydrouridine synthase activity"/>
    <property type="evidence" value="ECO:0007669"/>
    <property type="project" value="InterPro"/>
</dbReference>
<evidence type="ECO:0000256" key="10">
    <source>
        <dbReference type="ARBA" id="ARBA00038890"/>
    </source>
</evidence>
<dbReference type="CDD" id="cd02801">
    <property type="entry name" value="DUS_like_FMN"/>
    <property type="match status" value="1"/>
</dbReference>
<evidence type="ECO:0000256" key="16">
    <source>
        <dbReference type="ARBA" id="ARBA00049447"/>
    </source>
</evidence>
<dbReference type="InterPro" id="IPR013785">
    <property type="entry name" value="Aldolase_TIM"/>
</dbReference>
<keyword evidence="21" id="KW-1185">Reference proteome</keyword>
<keyword evidence="3" id="KW-0288">FMN</keyword>
<feature type="region of interest" description="Disordered" evidence="18">
    <location>
        <begin position="68"/>
        <end position="91"/>
    </location>
</feature>
<evidence type="ECO:0000256" key="6">
    <source>
        <dbReference type="ARBA" id="ARBA00022857"/>
    </source>
</evidence>
<comment type="cofactor">
    <cofactor evidence="1">
        <name>FMN</name>
        <dbReference type="ChEBI" id="CHEBI:58210"/>
    </cofactor>
</comment>